<sequence length="144" mass="15791">MRMIMTALVLLGLATPSLAAKVYLKDGGVIGARSVWRSPGKVHVLVNRDTLTEYAPSEVDMKRTFPRRHHVVRRRPHAVIPHKGAAAVVPTQAAVPQKKTGTGMSLPSLPTKLPEMSPPSLGGKEEGTIRKQKKEMQERLNETN</sequence>
<feature type="chain" id="PRO_5046299820" evidence="2">
    <location>
        <begin position="20"/>
        <end position="144"/>
    </location>
</feature>
<gene>
    <name evidence="3" type="ORF">F6V30_16485</name>
</gene>
<accession>A0ABQ6TJZ1</accession>
<evidence type="ECO:0000256" key="1">
    <source>
        <dbReference type="SAM" id="MobiDB-lite"/>
    </source>
</evidence>
<organism evidence="3 4">
    <name type="scientific">Oryzomonas sagensis</name>
    <dbReference type="NCBI Taxonomy" id="2603857"/>
    <lineage>
        <taxon>Bacteria</taxon>
        <taxon>Pseudomonadati</taxon>
        <taxon>Thermodesulfobacteriota</taxon>
        <taxon>Desulfuromonadia</taxon>
        <taxon>Geobacterales</taxon>
        <taxon>Geobacteraceae</taxon>
        <taxon>Oryzomonas</taxon>
    </lineage>
</organism>
<keyword evidence="2" id="KW-0732">Signal</keyword>
<evidence type="ECO:0000256" key="2">
    <source>
        <dbReference type="SAM" id="SignalP"/>
    </source>
</evidence>
<comment type="caution">
    <text evidence="3">The sequence shown here is derived from an EMBL/GenBank/DDBJ whole genome shotgun (WGS) entry which is preliminary data.</text>
</comment>
<evidence type="ECO:0000313" key="3">
    <source>
        <dbReference type="EMBL" id="KAB0668256.1"/>
    </source>
</evidence>
<evidence type="ECO:0000313" key="4">
    <source>
        <dbReference type="Proteomes" id="UP000798046"/>
    </source>
</evidence>
<dbReference type="Proteomes" id="UP000798046">
    <property type="component" value="Unassembled WGS sequence"/>
</dbReference>
<feature type="compositionally biased region" description="Basic and acidic residues" evidence="1">
    <location>
        <begin position="123"/>
        <end position="144"/>
    </location>
</feature>
<reference evidence="3 4" key="1">
    <citation type="journal article" date="2020" name="Microorganisms">
        <title>Description of Three Novel Members in the Family Geobacteraceae, Oryzomonas japonicum gen. nov., sp. nov., Oryzomonas sagensis sp. nov., and Oryzomonas ruber sp. nov.</title>
        <authorList>
            <person name="Xu Z."/>
            <person name="Masuda Y."/>
            <person name="Hayakawa C."/>
            <person name="Ushijima N."/>
            <person name="Kawano K."/>
            <person name="Shiratori Y."/>
            <person name="Senoo K."/>
            <person name="Itoh H."/>
        </authorList>
    </citation>
    <scope>NUCLEOTIDE SEQUENCE [LARGE SCALE GENOMIC DNA]</scope>
    <source>
        <strain evidence="3 4">Red100</strain>
    </source>
</reference>
<name>A0ABQ6TJZ1_9BACT</name>
<feature type="signal peptide" evidence="2">
    <location>
        <begin position="1"/>
        <end position="19"/>
    </location>
</feature>
<proteinExistence type="predicted"/>
<keyword evidence="4" id="KW-1185">Reference proteome</keyword>
<dbReference type="RefSeq" id="WP_151158287.1">
    <property type="nucleotide sequence ID" value="NZ_VZRA01000010.1"/>
</dbReference>
<protein>
    <submittedName>
        <fullName evidence="3">Uncharacterized protein</fullName>
    </submittedName>
</protein>
<feature type="region of interest" description="Disordered" evidence="1">
    <location>
        <begin position="92"/>
        <end position="144"/>
    </location>
</feature>
<dbReference type="EMBL" id="VZRA01000010">
    <property type="protein sequence ID" value="KAB0668256.1"/>
    <property type="molecule type" value="Genomic_DNA"/>
</dbReference>